<evidence type="ECO:0000313" key="2">
    <source>
        <dbReference type="EMBL" id="VAW62342.1"/>
    </source>
</evidence>
<organism evidence="2">
    <name type="scientific">hydrothermal vent metagenome</name>
    <dbReference type="NCBI Taxonomy" id="652676"/>
    <lineage>
        <taxon>unclassified sequences</taxon>
        <taxon>metagenomes</taxon>
        <taxon>ecological metagenomes</taxon>
    </lineage>
</organism>
<dbReference type="EMBL" id="UOFH01000215">
    <property type="protein sequence ID" value="VAW62342.1"/>
    <property type="molecule type" value="Genomic_DNA"/>
</dbReference>
<reference evidence="2" key="1">
    <citation type="submission" date="2018-06" db="EMBL/GenBank/DDBJ databases">
        <authorList>
            <person name="Zhirakovskaya E."/>
        </authorList>
    </citation>
    <scope>NUCLEOTIDE SEQUENCE</scope>
</reference>
<sequence>MNDDIVDAEYEEIVENQKVNVGTVGHRDHGKQVSDDEPINTTESNKKPKMSRVEILDALKTAVGDGHVSAAECKRIKRDLGIFGSSFTKKSPKNRKSKRAAQKNARRKSR</sequence>
<evidence type="ECO:0000256" key="1">
    <source>
        <dbReference type="SAM" id="MobiDB-lite"/>
    </source>
</evidence>
<name>A0A3B0XFY3_9ZZZZ</name>
<feature type="compositionally biased region" description="Basic residues" evidence="1">
    <location>
        <begin position="90"/>
        <end position="110"/>
    </location>
</feature>
<feature type="region of interest" description="Disordered" evidence="1">
    <location>
        <begin position="22"/>
        <end position="49"/>
    </location>
</feature>
<dbReference type="AlphaFoldDB" id="A0A3B0XFY3"/>
<accession>A0A3B0XFY3</accession>
<proteinExistence type="predicted"/>
<protein>
    <submittedName>
        <fullName evidence="2">Uncharacterized protein</fullName>
    </submittedName>
</protein>
<feature type="compositionally biased region" description="Basic and acidic residues" evidence="1">
    <location>
        <begin position="25"/>
        <end position="34"/>
    </location>
</feature>
<feature type="region of interest" description="Disordered" evidence="1">
    <location>
        <begin position="84"/>
        <end position="110"/>
    </location>
</feature>
<gene>
    <name evidence="2" type="ORF">MNBD_GAMMA08-1810</name>
</gene>